<name>A0A291RG06_9NOCA</name>
<feature type="transmembrane region" description="Helical" evidence="1">
    <location>
        <begin position="48"/>
        <end position="68"/>
    </location>
</feature>
<dbReference type="KEGG" id="ntp:CRH09_07415"/>
<gene>
    <name evidence="2" type="ORF">CRH09_07415</name>
</gene>
<accession>A0A291RG06</accession>
<feature type="transmembrane region" description="Helical" evidence="1">
    <location>
        <begin position="104"/>
        <end position="125"/>
    </location>
</feature>
<protein>
    <submittedName>
        <fullName evidence="2">Uncharacterized protein</fullName>
    </submittedName>
</protein>
<sequence length="281" mass="31378">MLEWPQEWGPERLPGKLIAALVVFGLGALISIPYSIDFASRGNWLRVAFGVTGGIAFLSVVLALAPHVRVRRKTLPRNLRIDTVDEHGDGLRIEVKFSWRPMMILWLIAAAVFLVIRGVLFFTHISADDSTRSGVDVGGLLIVVVVLGMIAFLIFYSFGRGRRYFFAISEYGISQGLGHTVKTIPWGEVGQVWPVLVNNTHMVRIAPVAGVKVHVNTGRSLVDRLQRSLMERSVDLPASALSIDPPLLLHLVRYYWQHPKLRNELESDAVIDRIRRGELTG</sequence>
<feature type="transmembrane region" description="Helical" evidence="1">
    <location>
        <begin position="17"/>
        <end position="36"/>
    </location>
</feature>
<keyword evidence="1" id="KW-0472">Membrane</keyword>
<dbReference type="Proteomes" id="UP000221961">
    <property type="component" value="Chromosome"/>
</dbReference>
<keyword evidence="1" id="KW-0812">Transmembrane</keyword>
<dbReference type="EMBL" id="CP023778">
    <property type="protein sequence ID" value="ATL66064.1"/>
    <property type="molecule type" value="Genomic_DNA"/>
</dbReference>
<keyword evidence="1" id="KW-1133">Transmembrane helix</keyword>
<organism evidence="2 3">
    <name type="scientific">Nocardia terpenica</name>
    <dbReference type="NCBI Taxonomy" id="455432"/>
    <lineage>
        <taxon>Bacteria</taxon>
        <taxon>Bacillati</taxon>
        <taxon>Actinomycetota</taxon>
        <taxon>Actinomycetes</taxon>
        <taxon>Mycobacteriales</taxon>
        <taxon>Nocardiaceae</taxon>
        <taxon>Nocardia</taxon>
    </lineage>
</organism>
<evidence type="ECO:0000313" key="2">
    <source>
        <dbReference type="EMBL" id="ATL66064.1"/>
    </source>
</evidence>
<dbReference type="AlphaFoldDB" id="A0A291RG06"/>
<feature type="transmembrane region" description="Helical" evidence="1">
    <location>
        <begin position="137"/>
        <end position="158"/>
    </location>
</feature>
<reference evidence="2 3" key="1">
    <citation type="submission" date="2017-10" db="EMBL/GenBank/DDBJ databases">
        <title>Comparative genomics between pathogenic Norcardia.</title>
        <authorList>
            <person name="Zeng L."/>
        </authorList>
    </citation>
    <scope>NUCLEOTIDE SEQUENCE [LARGE SCALE GENOMIC DNA]</scope>
    <source>
        <strain evidence="2 3">NC_YFY_NT001</strain>
    </source>
</reference>
<evidence type="ECO:0000313" key="3">
    <source>
        <dbReference type="Proteomes" id="UP000221961"/>
    </source>
</evidence>
<evidence type="ECO:0000256" key="1">
    <source>
        <dbReference type="SAM" id="Phobius"/>
    </source>
</evidence>
<proteinExistence type="predicted"/>